<dbReference type="SUPFAM" id="SSF55315">
    <property type="entry name" value="L30e-like"/>
    <property type="match status" value="1"/>
</dbReference>
<dbReference type="eggNOG" id="COG0566">
    <property type="taxonomic scope" value="Bacteria"/>
</dbReference>
<dbReference type="GO" id="GO:0008173">
    <property type="term" value="F:RNA methyltransferase activity"/>
    <property type="evidence" value="ECO:0007669"/>
    <property type="project" value="InterPro"/>
</dbReference>
<dbReference type="InterPro" id="IPR001537">
    <property type="entry name" value="SpoU_MeTrfase"/>
</dbReference>
<dbReference type="InterPro" id="IPR029026">
    <property type="entry name" value="tRNA_m1G_MTases_N"/>
</dbReference>
<evidence type="ECO:0000313" key="6">
    <source>
        <dbReference type="Proteomes" id="UP000051054"/>
    </source>
</evidence>
<dbReference type="STRING" id="1423755.FC40_GL000978"/>
<dbReference type="InterPro" id="IPR004441">
    <property type="entry name" value="rRNA_MeTrfase_TrmH"/>
</dbReference>
<name>A0A0R1WJZ5_9LACO</name>
<dbReference type="EMBL" id="AZGD01000095">
    <property type="protein sequence ID" value="KRM18298.1"/>
    <property type="molecule type" value="Genomic_DNA"/>
</dbReference>
<keyword evidence="2 5" id="KW-0489">Methyltransferase</keyword>
<dbReference type="Proteomes" id="UP000051054">
    <property type="component" value="Unassembled WGS sequence"/>
</dbReference>
<accession>A0A0R1WJZ5</accession>
<proteinExistence type="inferred from homology"/>
<dbReference type="FunFam" id="3.40.1280.10:FF:000008">
    <property type="entry name" value="Group 3 RNA methyltransferase TrmH"/>
    <property type="match status" value="1"/>
</dbReference>
<dbReference type="GO" id="GO:0005829">
    <property type="term" value="C:cytosol"/>
    <property type="evidence" value="ECO:0007669"/>
    <property type="project" value="TreeGrafter"/>
</dbReference>
<dbReference type="Pfam" id="PF08032">
    <property type="entry name" value="SpoU_sub_bind"/>
    <property type="match status" value="1"/>
</dbReference>
<dbReference type="PATRIC" id="fig|1423755.3.peg.1035"/>
<dbReference type="RefSeq" id="WP_025022621.1">
    <property type="nucleotide sequence ID" value="NZ_AZGD01000095.1"/>
</dbReference>
<dbReference type="GO" id="GO:0032259">
    <property type="term" value="P:methylation"/>
    <property type="evidence" value="ECO:0007669"/>
    <property type="project" value="UniProtKB-KW"/>
</dbReference>
<organism evidence="5 6">
    <name type="scientific">Ligilactobacillus hayakitensis DSM 18933 = JCM 14209</name>
    <dbReference type="NCBI Taxonomy" id="1423755"/>
    <lineage>
        <taxon>Bacteria</taxon>
        <taxon>Bacillati</taxon>
        <taxon>Bacillota</taxon>
        <taxon>Bacilli</taxon>
        <taxon>Lactobacillales</taxon>
        <taxon>Lactobacillaceae</taxon>
        <taxon>Ligilactobacillus</taxon>
    </lineage>
</organism>
<evidence type="ECO:0000256" key="1">
    <source>
        <dbReference type="ARBA" id="ARBA00007228"/>
    </source>
</evidence>
<dbReference type="OrthoDB" id="9794400at2"/>
<gene>
    <name evidence="5" type="ORF">FC40_GL000978</name>
</gene>
<dbReference type="InterPro" id="IPR029028">
    <property type="entry name" value="Alpha/beta_knot_MTases"/>
</dbReference>
<dbReference type="Pfam" id="PF00588">
    <property type="entry name" value="SpoU_methylase"/>
    <property type="match status" value="1"/>
</dbReference>
<dbReference type="Gene3D" id="3.30.1330.30">
    <property type="match status" value="1"/>
</dbReference>
<dbReference type="GO" id="GO:0003723">
    <property type="term" value="F:RNA binding"/>
    <property type="evidence" value="ECO:0007669"/>
    <property type="project" value="InterPro"/>
</dbReference>
<keyword evidence="3 5" id="KW-0808">Transferase</keyword>
<dbReference type="AlphaFoldDB" id="A0A0R1WJZ5"/>
<dbReference type="Gene3D" id="3.40.1280.10">
    <property type="match status" value="1"/>
</dbReference>
<comment type="caution">
    <text evidence="5">The sequence shown here is derived from an EMBL/GenBank/DDBJ whole genome shotgun (WGS) entry which is preliminary data.</text>
</comment>
<keyword evidence="6" id="KW-1185">Reference proteome</keyword>
<dbReference type="InterPro" id="IPR029064">
    <property type="entry name" value="Ribosomal_eL30-like_sf"/>
</dbReference>
<evidence type="ECO:0000259" key="4">
    <source>
        <dbReference type="SMART" id="SM00967"/>
    </source>
</evidence>
<feature type="domain" description="RNA 2-O ribose methyltransferase substrate binding" evidence="4">
    <location>
        <begin position="10"/>
        <end position="85"/>
    </location>
</feature>
<dbReference type="SUPFAM" id="SSF75217">
    <property type="entry name" value="alpha/beta knot"/>
    <property type="match status" value="1"/>
</dbReference>
<dbReference type="PANTHER" id="PTHR46429">
    <property type="entry name" value="23S RRNA (GUANOSINE-2'-O-)-METHYLTRANSFERASE RLMB"/>
    <property type="match status" value="1"/>
</dbReference>
<protein>
    <submittedName>
        <fullName evidence="5">tRNA rRNA methyltransferase</fullName>
    </submittedName>
</protein>
<dbReference type="GO" id="GO:0006396">
    <property type="term" value="P:RNA processing"/>
    <property type="evidence" value="ECO:0007669"/>
    <property type="project" value="InterPro"/>
</dbReference>
<dbReference type="SMART" id="SM00967">
    <property type="entry name" value="SpoU_sub_bind"/>
    <property type="match status" value="1"/>
</dbReference>
<dbReference type="CDD" id="cd18103">
    <property type="entry name" value="SpoU-like_RlmB"/>
    <property type="match status" value="1"/>
</dbReference>
<evidence type="ECO:0000256" key="2">
    <source>
        <dbReference type="ARBA" id="ARBA00022603"/>
    </source>
</evidence>
<evidence type="ECO:0000256" key="3">
    <source>
        <dbReference type="ARBA" id="ARBA00022679"/>
    </source>
</evidence>
<reference evidence="5 6" key="1">
    <citation type="journal article" date="2015" name="Genome Announc.">
        <title>Expanding the biotechnology potential of lactobacilli through comparative genomics of 213 strains and associated genera.</title>
        <authorList>
            <person name="Sun Z."/>
            <person name="Harris H.M."/>
            <person name="McCann A."/>
            <person name="Guo C."/>
            <person name="Argimon S."/>
            <person name="Zhang W."/>
            <person name="Yang X."/>
            <person name="Jeffery I.B."/>
            <person name="Cooney J.C."/>
            <person name="Kagawa T.F."/>
            <person name="Liu W."/>
            <person name="Song Y."/>
            <person name="Salvetti E."/>
            <person name="Wrobel A."/>
            <person name="Rasinkangas P."/>
            <person name="Parkhill J."/>
            <person name="Rea M.C."/>
            <person name="O'Sullivan O."/>
            <person name="Ritari J."/>
            <person name="Douillard F.P."/>
            <person name="Paul Ross R."/>
            <person name="Yang R."/>
            <person name="Briner A.E."/>
            <person name="Felis G.E."/>
            <person name="de Vos W.M."/>
            <person name="Barrangou R."/>
            <person name="Klaenhammer T.R."/>
            <person name="Caufield P.W."/>
            <person name="Cui Y."/>
            <person name="Zhang H."/>
            <person name="O'Toole P.W."/>
        </authorList>
    </citation>
    <scope>NUCLEOTIDE SEQUENCE [LARGE SCALE GENOMIC DNA]</scope>
    <source>
        <strain evidence="5 6">DSM 18933</strain>
    </source>
</reference>
<comment type="similarity">
    <text evidence="1">Belongs to the class IV-like SAM-binding methyltransferase superfamily. RNA methyltransferase TrmH family.</text>
</comment>
<dbReference type="PANTHER" id="PTHR46429:SF1">
    <property type="entry name" value="23S RRNA (GUANOSINE-2'-O-)-METHYLTRANSFERASE RLMB"/>
    <property type="match status" value="1"/>
</dbReference>
<dbReference type="NCBIfam" id="TIGR00186">
    <property type="entry name" value="rRNA_methyl_3"/>
    <property type="match status" value="1"/>
</dbReference>
<dbReference type="InterPro" id="IPR013123">
    <property type="entry name" value="SpoU_subst-bd"/>
</dbReference>
<evidence type="ECO:0000313" key="5">
    <source>
        <dbReference type="EMBL" id="KRM18298.1"/>
    </source>
</evidence>
<sequence>MADKNETLDFIIGRHPAMAALKKDGEINKVFLQENLKSDAIHEIYKKAKENGLVVSFVPKSKLDKMTNNQNHQGVAIAVASYKYSEIDDIFALAEKKQEDPFILILDGIEDPHNLGSIMRTADAAGVHGIIIPKRRAVQLTSVVAKTSTGAIEYVPVARVNNLVQTIKELKERGVWVFGTDMKGTDYRKWSAKGATALVIGNEGKGISELVKKNCDEMLTIPMVGHVQSLNASVAASLLIYQGFTSRGN</sequence>